<dbReference type="KEGG" id="aco:Amico_0696"/>
<evidence type="ECO:0000256" key="3">
    <source>
        <dbReference type="ARBA" id="ARBA00022679"/>
    </source>
</evidence>
<feature type="transmembrane region" description="Helical" evidence="7">
    <location>
        <begin position="25"/>
        <end position="45"/>
    </location>
</feature>
<keyword evidence="6 7" id="KW-0472">Membrane</keyword>
<dbReference type="AlphaFoldDB" id="D5EE49"/>
<dbReference type="InterPro" id="IPR001640">
    <property type="entry name" value="Lgt"/>
</dbReference>
<evidence type="ECO:0000256" key="7">
    <source>
        <dbReference type="SAM" id="Phobius"/>
    </source>
</evidence>
<dbReference type="GO" id="GO:0008961">
    <property type="term" value="F:phosphatidylglycerol-prolipoprotein diacylglyceryl transferase activity"/>
    <property type="evidence" value="ECO:0007669"/>
    <property type="project" value="InterPro"/>
</dbReference>
<keyword evidence="2" id="KW-1003">Cell membrane</keyword>
<keyword evidence="5 7" id="KW-1133">Transmembrane helix</keyword>
<keyword evidence="4 7" id="KW-0812">Transmembrane</keyword>
<evidence type="ECO:0000256" key="4">
    <source>
        <dbReference type="ARBA" id="ARBA00022692"/>
    </source>
</evidence>
<evidence type="ECO:0000313" key="8">
    <source>
        <dbReference type="EMBL" id="ADE56831.1"/>
    </source>
</evidence>
<accession>D5EE49</accession>
<dbReference type="Proteomes" id="UP000002366">
    <property type="component" value="Chromosome"/>
</dbReference>
<feature type="transmembrane region" description="Helical" evidence="7">
    <location>
        <begin position="174"/>
        <end position="191"/>
    </location>
</feature>
<keyword evidence="8" id="KW-0449">Lipoprotein</keyword>
<keyword evidence="3 8" id="KW-0808">Transferase</keyword>
<evidence type="ECO:0000256" key="2">
    <source>
        <dbReference type="ARBA" id="ARBA00022475"/>
    </source>
</evidence>
<protein>
    <submittedName>
        <fullName evidence="8">Prolipoprotein diacylglyceryl transferase</fullName>
    </submittedName>
</protein>
<dbReference type="GO" id="GO:0042158">
    <property type="term" value="P:lipoprotein biosynthetic process"/>
    <property type="evidence" value="ECO:0007669"/>
    <property type="project" value="InterPro"/>
</dbReference>
<comment type="similarity">
    <text evidence="1">Belongs to the Lgt family.</text>
</comment>
<gene>
    <name evidence="8" type="ordered locus">Amico_0696</name>
</gene>
<feature type="transmembrane region" description="Helical" evidence="7">
    <location>
        <begin position="211"/>
        <end position="229"/>
    </location>
</feature>
<evidence type="ECO:0000256" key="1">
    <source>
        <dbReference type="ARBA" id="ARBA00007150"/>
    </source>
</evidence>
<dbReference type="GO" id="GO:0005886">
    <property type="term" value="C:plasma membrane"/>
    <property type="evidence" value="ECO:0007669"/>
    <property type="project" value="InterPro"/>
</dbReference>
<dbReference type="PANTHER" id="PTHR30589">
    <property type="entry name" value="PROLIPOPROTEIN DIACYLGLYCERYL TRANSFERASE"/>
    <property type="match status" value="1"/>
</dbReference>
<dbReference type="Pfam" id="PF01790">
    <property type="entry name" value="LGT"/>
    <property type="match status" value="1"/>
</dbReference>
<organism evidence="8 9">
    <name type="scientific">Aminobacterium colombiense (strain DSM 12261 / ALA-1)</name>
    <dbReference type="NCBI Taxonomy" id="572547"/>
    <lineage>
        <taxon>Bacteria</taxon>
        <taxon>Thermotogati</taxon>
        <taxon>Synergistota</taxon>
        <taxon>Synergistia</taxon>
        <taxon>Synergistales</taxon>
        <taxon>Aminobacteriaceae</taxon>
        <taxon>Aminobacterium</taxon>
    </lineage>
</organism>
<evidence type="ECO:0000313" key="9">
    <source>
        <dbReference type="Proteomes" id="UP000002366"/>
    </source>
</evidence>
<dbReference type="HOGENOM" id="CLU_013386_1_2_0"/>
<name>D5EE49_AMICL</name>
<dbReference type="eggNOG" id="COG0682">
    <property type="taxonomic scope" value="Bacteria"/>
</dbReference>
<dbReference type="EMBL" id="CP001997">
    <property type="protein sequence ID" value="ADE56831.1"/>
    <property type="molecule type" value="Genomic_DNA"/>
</dbReference>
<dbReference type="PANTHER" id="PTHR30589:SF0">
    <property type="entry name" value="PHOSPHATIDYLGLYCEROL--PROLIPOPROTEIN DIACYLGLYCERYL TRANSFERASE"/>
    <property type="match status" value="1"/>
</dbReference>
<reference evidence="8 9" key="1">
    <citation type="journal article" date="2010" name="Stand. Genomic Sci.">
        <title>Complete genome sequence of Aminobacterium colombiense type strain (ALA-1).</title>
        <authorList>
            <person name="Chertkov O."/>
            <person name="Sikorski J."/>
            <person name="Brambilla E."/>
            <person name="Lapidus A."/>
            <person name="Copeland A."/>
            <person name="Glavina Del Rio T."/>
            <person name="Nolan M."/>
            <person name="Lucas S."/>
            <person name="Tice H."/>
            <person name="Cheng J.F."/>
            <person name="Han C."/>
            <person name="Detter J.C."/>
            <person name="Bruce D."/>
            <person name="Tapia R."/>
            <person name="Goodwin L."/>
            <person name="Pitluck S."/>
            <person name="Liolios K."/>
            <person name="Ivanova N."/>
            <person name="Mavromatis K."/>
            <person name="Ovchinnikova G."/>
            <person name="Pati A."/>
            <person name="Chen A."/>
            <person name="Palaniappan K."/>
            <person name="Land M."/>
            <person name="Hauser L."/>
            <person name="Chang Y.J."/>
            <person name="Jeffries C.D."/>
            <person name="Spring S."/>
            <person name="Rohde M."/>
            <person name="Goker M."/>
            <person name="Bristow J."/>
            <person name="Eisen J.A."/>
            <person name="Markowitz V."/>
            <person name="Hugenholtz P."/>
            <person name="Kyrpides N.C."/>
            <person name="Klenk H.P."/>
        </authorList>
    </citation>
    <scope>NUCLEOTIDE SEQUENCE [LARGE SCALE GENOMIC DNA]</scope>
    <source>
        <strain evidence="9">DSM 12261 / ALA-1</strain>
    </source>
</reference>
<proteinExistence type="inferred from homology"/>
<feature type="transmembrane region" description="Helical" evidence="7">
    <location>
        <begin position="144"/>
        <end position="162"/>
    </location>
</feature>
<sequence length="234" mass="26477">MTAFLWTYKRGIQYYGIPPSKMGHLLGMVALGIIAGICTGMGIHLGREAVFQDPLSILHFWKGGMSSYYSFIGGCCFAFFYIFRTKLSLWRVAESASLPSAALIAIGRWGCFLNGCCGGIPTSHLWGVRFAIDPEALIRHPTQLYYSFGALAILLALQWIEFRLGESERFVKAAFLWPLFLILWGFLRIFVDPLRIDWYLSGIEASHRGSFSMVIVGGIWLSYSCWKLIRKIYD</sequence>
<feature type="transmembrane region" description="Helical" evidence="7">
    <location>
        <begin position="66"/>
        <end position="83"/>
    </location>
</feature>
<evidence type="ECO:0000256" key="5">
    <source>
        <dbReference type="ARBA" id="ARBA00022989"/>
    </source>
</evidence>
<evidence type="ECO:0000256" key="6">
    <source>
        <dbReference type="ARBA" id="ARBA00023136"/>
    </source>
</evidence>
<dbReference type="STRING" id="572547.Amico_0696"/>
<keyword evidence="9" id="KW-1185">Reference proteome</keyword>